<proteinExistence type="predicted"/>
<dbReference type="Proteomes" id="UP000009395">
    <property type="component" value="Segment"/>
</dbReference>
<dbReference type="GeneID" id="14181311"/>
<reference evidence="1 2" key="1">
    <citation type="journal article" date="2012" name="J. Virol.">
        <title>Complete Genome Sequence of Wide-Host-Range Staphylococcus aureus Phage JD007.</title>
        <authorList>
            <person name="Cui Z."/>
            <person name="Song Z."/>
            <person name="Wang Y."/>
            <person name="Zeng L."/>
            <person name="Shen W."/>
            <person name="Wang Z."/>
            <person name="Li Q."/>
            <person name="He P."/>
            <person name="Qin J."/>
            <person name="Guo X."/>
        </authorList>
    </citation>
    <scope>NUCLEOTIDE SEQUENCE [LARGE SCALE GENOMIC DNA]</scope>
</reference>
<organism evidence="1 2">
    <name type="scientific">Staphylococcus phage JD007</name>
    <dbReference type="NCBI Taxonomy" id="1239383"/>
    <lineage>
        <taxon>Viruses</taxon>
        <taxon>Duplodnaviria</taxon>
        <taxon>Heunggongvirae</taxon>
        <taxon>Uroviricota</taxon>
        <taxon>Caudoviricetes</taxon>
        <taxon>Herelleviridae</taxon>
        <taxon>Twortvirinae</taxon>
        <taxon>Kayvirus</taxon>
        <taxon>Kayvirus JD7</taxon>
    </lineage>
</organism>
<evidence type="ECO:0000313" key="2">
    <source>
        <dbReference type="Proteomes" id="UP000009395"/>
    </source>
</evidence>
<name>K7QMM9_9CAUD</name>
<sequence>MNLTFEDKLEDLLKKVRSGEIEPIEYSQVNDEHPNGKTTCGVTFKFDIDTPTK</sequence>
<protein>
    <submittedName>
        <fullName evidence="1">Uncharacterized protein</fullName>
    </submittedName>
</protein>
<accession>K7QMM9</accession>
<evidence type="ECO:0000313" key="1">
    <source>
        <dbReference type="EMBL" id="AFV50806.1"/>
    </source>
</evidence>
<dbReference type="RefSeq" id="YP_007112871.1">
    <property type="nucleotide sequence ID" value="NC_019726.1"/>
</dbReference>
<dbReference type="KEGG" id="vg:14181311"/>
<keyword evidence="2" id="KW-1185">Reference proteome</keyword>
<dbReference type="EMBL" id="JX878671">
    <property type="protein sequence ID" value="AFV50806.1"/>
    <property type="molecule type" value="Genomic_DNA"/>
</dbReference>